<dbReference type="EMBL" id="RBID01000018">
    <property type="protein sequence ID" value="RKQ54740.1"/>
    <property type="molecule type" value="Genomic_DNA"/>
</dbReference>
<dbReference type="Pfam" id="PF06041">
    <property type="entry name" value="DUF924"/>
    <property type="match status" value="1"/>
</dbReference>
<accession>A0A495B277</accession>
<dbReference type="RefSeq" id="WP_120811965.1">
    <property type="nucleotide sequence ID" value="NZ_RBID01000018.1"/>
</dbReference>
<evidence type="ECO:0000313" key="1">
    <source>
        <dbReference type="EMBL" id="RKQ54740.1"/>
    </source>
</evidence>
<dbReference type="InterPro" id="IPR010323">
    <property type="entry name" value="DUF924"/>
</dbReference>
<dbReference type="InterPro" id="IPR011990">
    <property type="entry name" value="TPR-like_helical_dom_sf"/>
</dbReference>
<proteinExistence type="predicted"/>
<dbReference type="Gene3D" id="1.25.40.10">
    <property type="entry name" value="Tetratricopeptide repeat domain"/>
    <property type="match status" value="1"/>
</dbReference>
<protein>
    <submittedName>
        <fullName evidence="1">Uncharacterized protein (DUF924 family)</fullName>
    </submittedName>
</protein>
<dbReference type="Gene3D" id="1.20.58.320">
    <property type="entry name" value="TPR-like"/>
    <property type="match status" value="1"/>
</dbReference>
<dbReference type="Proteomes" id="UP000279384">
    <property type="component" value="Unassembled WGS sequence"/>
</dbReference>
<gene>
    <name evidence="1" type="ORF">C8E02_3001</name>
</gene>
<sequence>MTEWVTQVVQFWFDGTDEAQLATSRNAWFRKDAAFDDAIRQRFLPLWQRIAAGELLPDPADAHTVLAWLIVADQFSRNLFRGEAQAFALDAQARTVAKAALAVGLEQQLPPVARWFFYLPLEHSEALADQDESVRRFESLPPDSPDRAGVVDYAEKHRAIIARFGRFPHRNAALGRPSTADELQFLAQPGSSF</sequence>
<dbReference type="SUPFAM" id="SSF48452">
    <property type="entry name" value="TPR-like"/>
    <property type="match status" value="1"/>
</dbReference>
<evidence type="ECO:0000313" key="2">
    <source>
        <dbReference type="Proteomes" id="UP000279384"/>
    </source>
</evidence>
<reference evidence="1 2" key="1">
    <citation type="submission" date="2018-10" db="EMBL/GenBank/DDBJ databases">
        <title>Genomic Encyclopedia of Type Strains, Phase IV (KMG-IV): sequencing the most valuable type-strain genomes for metagenomic binning, comparative biology and taxonomic classification.</title>
        <authorList>
            <person name="Goeker M."/>
        </authorList>
    </citation>
    <scope>NUCLEOTIDE SEQUENCE [LARGE SCALE GENOMIC DNA]</scope>
    <source>
        <strain evidence="1 2">DSM 3303</strain>
    </source>
</reference>
<name>A0A495B277_VOGIN</name>
<dbReference type="AlphaFoldDB" id="A0A495B277"/>
<comment type="caution">
    <text evidence="1">The sequence shown here is derived from an EMBL/GenBank/DDBJ whole genome shotgun (WGS) entry which is preliminary data.</text>
</comment>
<organism evidence="1 2">
    <name type="scientific">Vogesella indigofera</name>
    <name type="common">Pseudomonas indigofera</name>
    <dbReference type="NCBI Taxonomy" id="45465"/>
    <lineage>
        <taxon>Bacteria</taxon>
        <taxon>Pseudomonadati</taxon>
        <taxon>Pseudomonadota</taxon>
        <taxon>Betaproteobacteria</taxon>
        <taxon>Neisseriales</taxon>
        <taxon>Chromobacteriaceae</taxon>
        <taxon>Vogesella</taxon>
    </lineage>
</organism>